<evidence type="ECO:0000313" key="2">
    <source>
        <dbReference type="EMBL" id="PZO45782.1"/>
    </source>
</evidence>
<dbReference type="GO" id="GO:0006950">
    <property type="term" value="P:response to stress"/>
    <property type="evidence" value="ECO:0007669"/>
    <property type="project" value="TreeGrafter"/>
</dbReference>
<feature type="domain" description="HTH marR-type" evidence="1">
    <location>
        <begin position="24"/>
        <end position="158"/>
    </location>
</feature>
<dbReference type="EMBL" id="QBMN01000001">
    <property type="protein sequence ID" value="PZO45782.1"/>
    <property type="molecule type" value="Genomic_DNA"/>
</dbReference>
<dbReference type="SMART" id="SM00347">
    <property type="entry name" value="HTH_MARR"/>
    <property type="match status" value="1"/>
</dbReference>
<protein>
    <submittedName>
        <fullName evidence="2">MarR family transcriptional regulator</fullName>
    </submittedName>
</protein>
<dbReference type="InterPro" id="IPR000835">
    <property type="entry name" value="HTH_MarR-typ"/>
</dbReference>
<accession>A0A2W4WN18</accession>
<reference evidence="3" key="1">
    <citation type="submission" date="2018-04" db="EMBL/GenBank/DDBJ databases">
        <authorList>
            <person name="Cornet L."/>
        </authorList>
    </citation>
    <scope>NUCLEOTIDE SEQUENCE [LARGE SCALE GENOMIC DNA]</scope>
</reference>
<dbReference type="PROSITE" id="PS50995">
    <property type="entry name" value="HTH_MARR_2"/>
    <property type="match status" value="1"/>
</dbReference>
<comment type="caution">
    <text evidence="2">The sequence shown here is derived from an EMBL/GenBank/DDBJ whole genome shotgun (WGS) entry which is preliminary data.</text>
</comment>
<gene>
    <name evidence="2" type="ORF">DCF17_00065</name>
</gene>
<dbReference type="PANTHER" id="PTHR33164:SF103">
    <property type="entry name" value="REGULATORY PROTEIN MARR"/>
    <property type="match status" value="1"/>
</dbReference>
<dbReference type="InterPro" id="IPR036390">
    <property type="entry name" value="WH_DNA-bd_sf"/>
</dbReference>
<dbReference type="InterPro" id="IPR039422">
    <property type="entry name" value="MarR/SlyA-like"/>
</dbReference>
<dbReference type="SUPFAM" id="SSF46785">
    <property type="entry name" value="Winged helix' DNA-binding domain"/>
    <property type="match status" value="1"/>
</dbReference>
<proteinExistence type="predicted"/>
<dbReference type="InterPro" id="IPR036388">
    <property type="entry name" value="WH-like_DNA-bd_sf"/>
</dbReference>
<organism evidence="2 3">
    <name type="scientific">Shackletoniella antarctica</name>
    <dbReference type="NCBI Taxonomy" id="268115"/>
    <lineage>
        <taxon>Bacteria</taxon>
        <taxon>Bacillati</taxon>
        <taxon>Cyanobacteriota</taxon>
        <taxon>Cyanophyceae</taxon>
        <taxon>Oculatellales</taxon>
        <taxon>Oculatellaceae</taxon>
        <taxon>Shackletoniella</taxon>
    </lineage>
</organism>
<dbReference type="GO" id="GO:0003700">
    <property type="term" value="F:DNA-binding transcription factor activity"/>
    <property type="evidence" value="ECO:0007669"/>
    <property type="project" value="InterPro"/>
</dbReference>
<evidence type="ECO:0000313" key="3">
    <source>
        <dbReference type="Proteomes" id="UP000249081"/>
    </source>
</evidence>
<dbReference type="PANTHER" id="PTHR33164">
    <property type="entry name" value="TRANSCRIPTIONAL REGULATOR, MARR FAMILY"/>
    <property type="match status" value="1"/>
</dbReference>
<dbReference type="Gene3D" id="1.10.10.10">
    <property type="entry name" value="Winged helix-like DNA-binding domain superfamily/Winged helix DNA-binding domain"/>
    <property type="match status" value="1"/>
</dbReference>
<reference evidence="2 3" key="2">
    <citation type="submission" date="2018-06" db="EMBL/GenBank/DDBJ databases">
        <title>Metagenomic assembly of (sub)arctic Cyanobacteria and their associated microbiome from non-axenic cultures.</title>
        <authorList>
            <person name="Baurain D."/>
        </authorList>
    </citation>
    <scope>NUCLEOTIDE SEQUENCE [LARGE SCALE GENOMIC DNA]</scope>
    <source>
        <strain evidence="2">ULC041bin1</strain>
    </source>
</reference>
<sequence>MSQDHAARLFSPLITQALSPSQCAADIMTVVPAVTRFLRAGIRSHGKPHLSLSQLRVLYFLRRRSQSSLSEAADYLDVTRPTMSAMVERLVQRGLVNRISDPKERRRIILTLTAAGTAEMERVYDAALATVADQLAGLSEVQLQQVQAGLAILGDLFDEGIDDGLTAGQEASKE</sequence>
<evidence type="ECO:0000259" key="1">
    <source>
        <dbReference type="PROSITE" id="PS50995"/>
    </source>
</evidence>
<dbReference type="Pfam" id="PF12802">
    <property type="entry name" value="MarR_2"/>
    <property type="match status" value="1"/>
</dbReference>
<name>A0A2W4WN18_9CYAN</name>
<dbReference type="Proteomes" id="UP000249081">
    <property type="component" value="Unassembled WGS sequence"/>
</dbReference>
<dbReference type="AlphaFoldDB" id="A0A2W4WN18"/>